<gene>
    <name evidence="1" type="ORF">KIL84_009273</name>
</gene>
<keyword evidence="2" id="KW-1185">Reference proteome</keyword>
<evidence type="ECO:0000313" key="1">
    <source>
        <dbReference type="EMBL" id="KAH1180437.1"/>
    </source>
</evidence>
<comment type="caution">
    <text evidence="1">The sequence shown here is derived from an EMBL/GenBank/DDBJ whole genome shotgun (WGS) entry which is preliminary data.</text>
</comment>
<name>A0A9D3XIS9_9SAUR</name>
<dbReference type="AlphaFoldDB" id="A0A9D3XIS9"/>
<evidence type="ECO:0000313" key="2">
    <source>
        <dbReference type="Proteomes" id="UP000827986"/>
    </source>
</evidence>
<protein>
    <submittedName>
        <fullName evidence="1">Uncharacterized protein</fullName>
    </submittedName>
</protein>
<proteinExistence type="predicted"/>
<dbReference type="Proteomes" id="UP000827986">
    <property type="component" value="Unassembled WGS sequence"/>
</dbReference>
<accession>A0A9D3XIS9</accession>
<reference evidence="1" key="1">
    <citation type="submission" date="2021-09" db="EMBL/GenBank/DDBJ databases">
        <title>The genome of Mauremys mutica provides insights into the evolution of semi-aquatic lifestyle.</title>
        <authorList>
            <person name="Gong S."/>
            <person name="Gao Y."/>
        </authorList>
    </citation>
    <scope>NUCLEOTIDE SEQUENCE</scope>
    <source>
        <strain evidence="1">MM-2020</strain>
        <tissue evidence="1">Muscle</tissue>
    </source>
</reference>
<dbReference type="EMBL" id="JAHDVG010000470">
    <property type="protein sequence ID" value="KAH1180437.1"/>
    <property type="molecule type" value="Genomic_DNA"/>
</dbReference>
<organism evidence="1 2">
    <name type="scientific">Mauremys mutica</name>
    <name type="common">yellowpond turtle</name>
    <dbReference type="NCBI Taxonomy" id="74926"/>
    <lineage>
        <taxon>Eukaryota</taxon>
        <taxon>Metazoa</taxon>
        <taxon>Chordata</taxon>
        <taxon>Craniata</taxon>
        <taxon>Vertebrata</taxon>
        <taxon>Euteleostomi</taxon>
        <taxon>Archelosauria</taxon>
        <taxon>Testudinata</taxon>
        <taxon>Testudines</taxon>
        <taxon>Cryptodira</taxon>
        <taxon>Durocryptodira</taxon>
        <taxon>Testudinoidea</taxon>
        <taxon>Geoemydidae</taxon>
        <taxon>Geoemydinae</taxon>
        <taxon>Mauremys</taxon>
    </lineage>
</organism>
<sequence length="119" mass="13385">MVWWESLPVKLYLQGSRMKSPKFLTVSQFSNFSSGNSELLLRGRLFREKKMISPERGSCCVCFAGLIWAPCKAIQAPQTKILNVNSSSIPAPTLSQIVLPDLLGWGQGMYQEWYIPVCV</sequence>